<dbReference type="EMBL" id="JACGCI010000016">
    <property type="protein sequence ID" value="KAF6759181.1"/>
    <property type="molecule type" value="Genomic_DNA"/>
</dbReference>
<dbReference type="Pfam" id="PF10791">
    <property type="entry name" value="F1F0-ATPsyn_F"/>
    <property type="match status" value="1"/>
</dbReference>
<dbReference type="Proteomes" id="UP000521943">
    <property type="component" value="Unassembled WGS sequence"/>
</dbReference>
<organism evidence="2 3">
    <name type="scientific">Ephemerocybe angulata</name>
    <dbReference type="NCBI Taxonomy" id="980116"/>
    <lineage>
        <taxon>Eukaryota</taxon>
        <taxon>Fungi</taxon>
        <taxon>Dikarya</taxon>
        <taxon>Basidiomycota</taxon>
        <taxon>Agaricomycotina</taxon>
        <taxon>Agaricomycetes</taxon>
        <taxon>Agaricomycetidae</taxon>
        <taxon>Agaricales</taxon>
        <taxon>Agaricineae</taxon>
        <taxon>Psathyrellaceae</taxon>
        <taxon>Ephemerocybe</taxon>
    </lineage>
</organism>
<dbReference type="GO" id="GO:0046933">
    <property type="term" value="F:proton-transporting ATP synthase activity, rotational mechanism"/>
    <property type="evidence" value="ECO:0007669"/>
    <property type="project" value="TreeGrafter"/>
</dbReference>
<keyword evidence="3" id="KW-1185">Reference proteome</keyword>
<accession>A0A8H6I8B4</accession>
<evidence type="ECO:0000313" key="1">
    <source>
        <dbReference type="EMBL" id="KAF6749406.1"/>
    </source>
</evidence>
<proteinExistence type="predicted"/>
<reference evidence="2 3" key="1">
    <citation type="submission" date="2020-07" db="EMBL/GenBank/DDBJ databases">
        <title>Comparative genomics of pyrophilous fungi reveals a link between fire events and developmental genes.</title>
        <authorList>
            <consortium name="DOE Joint Genome Institute"/>
            <person name="Steindorff A.S."/>
            <person name="Carver A."/>
            <person name="Calhoun S."/>
            <person name="Stillman K."/>
            <person name="Liu H."/>
            <person name="Lipzen A."/>
            <person name="Pangilinan J."/>
            <person name="Labutti K."/>
            <person name="Bruns T.D."/>
            <person name="Grigoriev I.V."/>
        </authorList>
    </citation>
    <scope>NUCLEOTIDE SEQUENCE [LARGE SCALE GENOMIC DNA]</scope>
    <source>
        <strain evidence="2 3">CBS 144469</strain>
    </source>
</reference>
<dbReference type="OrthoDB" id="5561579at2759"/>
<dbReference type="InterPro" id="IPR019727">
    <property type="entry name" value="ATP_synth_F0_fsu_mt_fun"/>
</dbReference>
<sequence>MHASLIRRSLGGLVPPKIATPKLVSGGSGAGLGPLVDFYSKLPKGTATQQISGLKGRFFNAGRESGKPLVALIVTLFGIGYTIDYNMHLKHHKNHQH</sequence>
<evidence type="ECO:0000313" key="3">
    <source>
        <dbReference type="Proteomes" id="UP000521943"/>
    </source>
</evidence>
<comment type="caution">
    <text evidence="2">The sequence shown here is derived from an EMBL/GenBank/DDBJ whole genome shotgun (WGS) entry which is preliminary data.</text>
</comment>
<dbReference type="EMBL" id="JACGCI010000063">
    <property type="protein sequence ID" value="KAF6749406.1"/>
    <property type="molecule type" value="Genomic_DNA"/>
</dbReference>
<dbReference type="PANTHER" id="PTHR28161">
    <property type="entry name" value="ATP SYNTHASE SUBUNIT F, MITOCHONDRIAL"/>
    <property type="match status" value="1"/>
</dbReference>
<evidence type="ECO:0000313" key="2">
    <source>
        <dbReference type="EMBL" id="KAF6759181.1"/>
    </source>
</evidence>
<dbReference type="PANTHER" id="PTHR28161:SF1">
    <property type="entry name" value="ATP SYNTHASE SUBUNIT F, MITOCHONDRIAL"/>
    <property type="match status" value="1"/>
</dbReference>
<protein>
    <submittedName>
        <fullName evidence="2">Mitochondrial F1-F0 ATP synthase subunit F of fungi-domain-containing protein</fullName>
    </submittedName>
</protein>
<name>A0A8H6I8B4_9AGAR</name>
<dbReference type="AlphaFoldDB" id="A0A8H6I8B4"/>
<gene>
    <name evidence="2" type="ORF">DFP72DRAFT_885894</name>
    <name evidence="1" type="ORF">DFP72DRAFT_913390</name>
</gene>